<dbReference type="FunFam" id="2.40.10.10:FF:000038">
    <property type="entry name" value="Serine protease"/>
    <property type="match status" value="1"/>
</dbReference>
<dbReference type="AlphaFoldDB" id="A0A9Q0NER6"/>
<feature type="region of interest" description="Disordered" evidence="8">
    <location>
        <begin position="87"/>
        <end position="112"/>
    </location>
</feature>
<evidence type="ECO:0000256" key="8">
    <source>
        <dbReference type="SAM" id="MobiDB-lite"/>
    </source>
</evidence>
<evidence type="ECO:0000256" key="5">
    <source>
        <dbReference type="ARBA" id="ARBA00024195"/>
    </source>
</evidence>
<dbReference type="GO" id="GO:0005576">
    <property type="term" value="C:extracellular region"/>
    <property type="evidence" value="ECO:0007669"/>
    <property type="project" value="UniProtKB-SubCell"/>
</dbReference>
<evidence type="ECO:0000256" key="7">
    <source>
        <dbReference type="ARBA" id="ARBA00076468"/>
    </source>
</evidence>
<keyword evidence="4" id="KW-0325">Glycoprotein</keyword>
<proteinExistence type="inferred from homology"/>
<evidence type="ECO:0000256" key="3">
    <source>
        <dbReference type="ARBA" id="ARBA00023157"/>
    </source>
</evidence>
<dbReference type="PROSITE" id="PS50240">
    <property type="entry name" value="TRYPSIN_DOM"/>
    <property type="match status" value="1"/>
</dbReference>
<evidence type="ECO:0000256" key="6">
    <source>
        <dbReference type="ARBA" id="ARBA00068096"/>
    </source>
</evidence>
<gene>
    <name evidence="10" type="ORF">Bhyg_04191</name>
</gene>
<evidence type="ECO:0000256" key="1">
    <source>
        <dbReference type="ARBA" id="ARBA00004613"/>
    </source>
</evidence>
<keyword evidence="11" id="KW-1185">Reference proteome</keyword>
<keyword evidence="3" id="KW-1015">Disulfide bond</keyword>
<dbReference type="PRINTS" id="PR00722">
    <property type="entry name" value="CHYMOTRYPSIN"/>
</dbReference>
<protein>
    <recommendedName>
        <fullName evidence="6">Phenoloxidase-activating factor 2</fullName>
    </recommendedName>
    <alternativeName>
        <fullName evidence="7">Prophenoloxidase-activating factor II</fullName>
    </alternativeName>
</protein>
<dbReference type="OrthoDB" id="6261922at2759"/>
<keyword evidence="2" id="KW-0964">Secreted</keyword>
<dbReference type="EMBL" id="WJQU01000001">
    <property type="protein sequence ID" value="KAJ6648959.1"/>
    <property type="molecule type" value="Genomic_DNA"/>
</dbReference>
<feature type="compositionally biased region" description="Basic and acidic residues" evidence="8">
    <location>
        <begin position="87"/>
        <end position="102"/>
    </location>
</feature>
<dbReference type="CDD" id="cd00190">
    <property type="entry name" value="Tryp_SPc"/>
    <property type="match status" value="1"/>
</dbReference>
<dbReference type="GO" id="GO:0006508">
    <property type="term" value="P:proteolysis"/>
    <property type="evidence" value="ECO:0007669"/>
    <property type="project" value="InterPro"/>
</dbReference>
<comment type="caution">
    <text evidence="10">The sequence shown here is derived from an EMBL/GenBank/DDBJ whole genome shotgun (WGS) entry which is preliminary data.</text>
</comment>
<dbReference type="InterPro" id="IPR001254">
    <property type="entry name" value="Trypsin_dom"/>
</dbReference>
<dbReference type="Gene3D" id="2.40.10.10">
    <property type="entry name" value="Trypsin-like serine proteases"/>
    <property type="match status" value="1"/>
</dbReference>
<dbReference type="GO" id="GO:0004252">
    <property type="term" value="F:serine-type endopeptidase activity"/>
    <property type="evidence" value="ECO:0007669"/>
    <property type="project" value="InterPro"/>
</dbReference>
<organism evidence="10 11">
    <name type="scientific">Pseudolycoriella hygida</name>
    <dbReference type="NCBI Taxonomy" id="35572"/>
    <lineage>
        <taxon>Eukaryota</taxon>
        <taxon>Metazoa</taxon>
        <taxon>Ecdysozoa</taxon>
        <taxon>Arthropoda</taxon>
        <taxon>Hexapoda</taxon>
        <taxon>Insecta</taxon>
        <taxon>Pterygota</taxon>
        <taxon>Neoptera</taxon>
        <taxon>Endopterygota</taxon>
        <taxon>Diptera</taxon>
        <taxon>Nematocera</taxon>
        <taxon>Sciaroidea</taxon>
        <taxon>Sciaridae</taxon>
        <taxon>Pseudolycoriella</taxon>
    </lineage>
</organism>
<name>A0A9Q0NER6_9DIPT</name>
<comment type="similarity">
    <text evidence="5">Belongs to the peptidase S1 family. CLIP subfamily.</text>
</comment>
<dbReference type="Pfam" id="PF00089">
    <property type="entry name" value="Trypsin"/>
    <property type="match status" value="1"/>
</dbReference>
<feature type="domain" description="Peptidase S1" evidence="9">
    <location>
        <begin position="262"/>
        <end position="514"/>
    </location>
</feature>
<dbReference type="InterPro" id="IPR018114">
    <property type="entry name" value="TRYPSIN_HIS"/>
</dbReference>
<evidence type="ECO:0000259" key="9">
    <source>
        <dbReference type="PROSITE" id="PS50240"/>
    </source>
</evidence>
<evidence type="ECO:0000313" key="10">
    <source>
        <dbReference type="EMBL" id="KAJ6648959.1"/>
    </source>
</evidence>
<dbReference type="Proteomes" id="UP001151699">
    <property type="component" value="Chromosome A"/>
</dbReference>
<dbReference type="SMART" id="SM00020">
    <property type="entry name" value="Tryp_SPc"/>
    <property type="match status" value="1"/>
</dbReference>
<dbReference type="InterPro" id="IPR009003">
    <property type="entry name" value="Peptidase_S1_PA"/>
</dbReference>
<dbReference type="InterPro" id="IPR043504">
    <property type="entry name" value="Peptidase_S1_PA_chymotrypsin"/>
</dbReference>
<reference evidence="10" key="1">
    <citation type="submission" date="2022-07" db="EMBL/GenBank/DDBJ databases">
        <authorList>
            <person name="Trinca V."/>
            <person name="Uliana J.V.C."/>
            <person name="Torres T.T."/>
            <person name="Ward R.J."/>
            <person name="Monesi N."/>
        </authorList>
    </citation>
    <scope>NUCLEOTIDE SEQUENCE</scope>
    <source>
        <strain evidence="10">HSMRA1968</strain>
        <tissue evidence="10">Whole embryos</tissue>
    </source>
</reference>
<dbReference type="InterPro" id="IPR001314">
    <property type="entry name" value="Peptidase_S1A"/>
</dbReference>
<sequence>MKENVRVLFEQYKCTLVPEIWEALIEKSNNETLDDDQSAEDLSIMVFKFKCPKCSKAIRCTQQPTKNGQSTYFSLSNVERHLKMHEENNRQTQQKAEEEKQPKKLKRNKNKENIERLIERRRNLRSQNVLENKFRKGTSDDDYQFEDVMDEERDEEAENEGSAELISISLIYPSVIGTPLPSTTSENMECIGVCVSKEFCQNGLTKSRIDDQFLNAKSFCQEPEICCKFEENKETPEGSIVFEIEDDENELEATNHQCGIRHSGGIQLRISDDNGVAEDGEFPWMVAILTERVNMMEYMYTCGGSLIHPSVVLTAAHCVNSVEASKLLILAGDRNLSGTHEIHSRGRYVSSILIHKKFQMATLFNDIALLFLETPFKLTENVRTICLPPPKYQSEGASCFVSGWEKDSMVGKYQEVLKKVQVPVMSKAKCEQRLRQAILGKYFRLHRSFLCGDAGFGDACKGEGGSPLVCYNVESDSFYQVGIVSWGLGCGEKNIPAGFANVSALRVWIDKGMRRKKLY</sequence>
<dbReference type="PROSITE" id="PS00134">
    <property type="entry name" value="TRYPSIN_HIS"/>
    <property type="match status" value="1"/>
</dbReference>
<dbReference type="InterPro" id="IPR051487">
    <property type="entry name" value="Ser/Thr_Proteases_Immune/Dev"/>
</dbReference>
<evidence type="ECO:0000313" key="11">
    <source>
        <dbReference type="Proteomes" id="UP001151699"/>
    </source>
</evidence>
<evidence type="ECO:0000256" key="2">
    <source>
        <dbReference type="ARBA" id="ARBA00022525"/>
    </source>
</evidence>
<accession>A0A9Q0NER6</accession>
<comment type="subcellular location">
    <subcellularLocation>
        <location evidence="1">Secreted</location>
    </subcellularLocation>
</comment>
<dbReference type="SUPFAM" id="SSF50494">
    <property type="entry name" value="Trypsin-like serine proteases"/>
    <property type="match status" value="1"/>
</dbReference>
<evidence type="ECO:0000256" key="4">
    <source>
        <dbReference type="ARBA" id="ARBA00023180"/>
    </source>
</evidence>
<dbReference type="PANTHER" id="PTHR24256">
    <property type="entry name" value="TRYPTASE-RELATED"/>
    <property type="match status" value="1"/>
</dbReference>